<keyword evidence="4" id="KW-0067">ATP-binding</keyword>
<proteinExistence type="inferred from homology"/>
<evidence type="ECO:0000256" key="6">
    <source>
        <dbReference type="ARBA" id="ARBA00025295"/>
    </source>
</evidence>
<comment type="caution">
    <text evidence="9">The sequence shown here is derived from an EMBL/GenBank/DDBJ whole genome shotgun (WGS) entry which is preliminary data.</text>
</comment>
<dbReference type="Proteomes" id="UP000823883">
    <property type="component" value="Unassembled WGS sequence"/>
</dbReference>
<keyword evidence="2" id="KW-0436">Ligase</keyword>
<dbReference type="GO" id="GO:0030956">
    <property type="term" value="C:glutamyl-tRNA(Gln) amidotransferase complex"/>
    <property type="evidence" value="ECO:0007669"/>
    <property type="project" value="InterPro"/>
</dbReference>
<gene>
    <name evidence="9" type="ORF">IAA04_09495</name>
</gene>
<evidence type="ECO:0000256" key="5">
    <source>
        <dbReference type="ARBA" id="ARBA00022917"/>
    </source>
</evidence>
<dbReference type="HAMAP" id="MF_00120">
    <property type="entry name" value="GatA"/>
    <property type="match status" value="1"/>
</dbReference>
<comment type="similarity">
    <text evidence="1">Belongs to the amidase family.</text>
</comment>
<dbReference type="EMBL" id="DWWL01000059">
    <property type="protein sequence ID" value="HJC48271.1"/>
    <property type="molecule type" value="Genomic_DNA"/>
</dbReference>
<dbReference type="InterPro" id="IPR036928">
    <property type="entry name" value="AS_sf"/>
</dbReference>
<comment type="function">
    <text evidence="6">Allows the formation of correctly charged Gln-tRNA(Gln) through the transamidation of misacylated Glu-tRNA(Gln) in organisms which lack glutaminyl-tRNA synthetase. The reaction takes place in the presence of glutamine and ATP through an activated gamma-phospho-Glu-tRNA(Gln).</text>
</comment>
<evidence type="ECO:0000256" key="7">
    <source>
        <dbReference type="SAM" id="MobiDB-lite"/>
    </source>
</evidence>
<evidence type="ECO:0000313" key="9">
    <source>
        <dbReference type="EMBL" id="HJC48271.1"/>
    </source>
</evidence>
<dbReference type="Gene3D" id="3.90.1300.10">
    <property type="entry name" value="Amidase signature (AS) domain"/>
    <property type="match status" value="1"/>
</dbReference>
<evidence type="ECO:0000313" key="10">
    <source>
        <dbReference type="Proteomes" id="UP000823883"/>
    </source>
</evidence>
<organism evidence="9 10">
    <name type="scientific">Candidatus Lachnoclostridium pullistercoris</name>
    <dbReference type="NCBI Taxonomy" id="2838632"/>
    <lineage>
        <taxon>Bacteria</taxon>
        <taxon>Bacillati</taxon>
        <taxon>Bacillota</taxon>
        <taxon>Clostridia</taxon>
        <taxon>Lachnospirales</taxon>
        <taxon>Lachnospiraceae</taxon>
    </lineage>
</organism>
<dbReference type="SUPFAM" id="SSF75304">
    <property type="entry name" value="Amidase signature (AS) enzymes"/>
    <property type="match status" value="1"/>
</dbReference>
<name>A0A9D2T7J9_9FIRM</name>
<sequence>ETSYFGPTRNPWDPERVPGGSSGGSCAAVAAGEAPAALGSDTGGSIRQPSSWCGVTGIKPTYGTVSRYGLIAYGSSLDQIGPIGRDVADCAALLKVLAVPDLKDATSAAERTRLPVETAEEMESGKAAEKAAGLRVGIPSAYIGEGTDKTVKEAVLQAARQLEAAGALVETFSLGLEEYVIPAYYVIASAEASSNLERFDGIKYGWRAERGPEDDLHELYKKSRTEGFGPEVRRRILLGTFVLSSGYYDAYYLKALKVRALVRERFDRAFETYDVLLAPAAPTTAPRLGESLSDPLKMYLGDIDTVAANLAGIPGLVMPWCLDEKGLPVGIQIMGNRFREDLVFRAAFACEALRGPWKEVWKREGGERA</sequence>
<keyword evidence="3" id="KW-0547">Nucleotide-binding</keyword>
<feature type="region of interest" description="Disordered" evidence="7">
    <location>
        <begin position="1"/>
        <end position="26"/>
    </location>
</feature>
<reference evidence="9" key="1">
    <citation type="journal article" date="2021" name="PeerJ">
        <title>Extensive microbial diversity within the chicken gut microbiome revealed by metagenomics and culture.</title>
        <authorList>
            <person name="Gilroy R."/>
            <person name="Ravi A."/>
            <person name="Getino M."/>
            <person name="Pursley I."/>
            <person name="Horton D.L."/>
            <person name="Alikhan N.F."/>
            <person name="Baker D."/>
            <person name="Gharbi K."/>
            <person name="Hall N."/>
            <person name="Watson M."/>
            <person name="Adriaenssens E.M."/>
            <person name="Foster-Nyarko E."/>
            <person name="Jarju S."/>
            <person name="Secka A."/>
            <person name="Antonio M."/>
            <person name="Oren A."/>
            <person name="Chaudhuri R.R."/>
            <person name="La Ragione R."/>
            <person name="Hildebrand F."/>
            <person name="Pallen M.J."/>
        </authorList>
    </citation>
    <scope>NUCLEOTIDE SEQUENCE</scope>
    <source>
        <strain evidence="9">CHK183-5548</strain>
    </source>
</reference>
<accession>A0A9D2T7J9</accession>
<evidence type="ECO:0000256" key="4">
    <source>
        <dbReference type="ARBA" id="ARBA00022840"/>
    </source>
</evidence>
<evidence type="ECO:0000259" key="8">
    <source>
        <dbReference type="Pfam" id="PF01425"/>
    </source>
</evidence>
<keyword evidence="5" id="KW-0648">Protein biosynthesis</keyword>
<dbReference type="InterPro" id="IPR000120">
    <property type="entry name" value="Amidase"/>
</dbReference>
<dbReference type="InterPro" id="IPR023631">
    <property type="entry name" value="Amidase_dom"/>
</dbReference>
<dbReference type="Pfam" id="PF01425">
    <property type="entry name" value="Amidase"/>
    <property type="match status" value="1"/>
</dbReference>
<dbReference type="PANTHER" id="PTHR11895">
    <property type="entry name" value="TRANSAMIDASE"/>
    <property type="match status" value="1"/>
</dbReference>
<dbReference type="PANTHER" id="PTHR11895:SF7">
    <property type="entry name" value="GLUTAMYL-TRNA(GLN) AMIDOTRANSFERASE SUBUNIT A, MITOCHONDRIAL"/>
    <property type="match status" value="1"/>
</dbReference>
<protein>
    <submittedName>
        <fullName evidence="9">Aspartyl/glutamyl-tRNA amidotransferase subunit A</fullName>
    </submittedName>
</protein>
<reference evidence="9" key="2">
    <citation type="submission" date="2021-04" db="EMBL/GenBank/DDBJ databases">
        <authorList>
            <person name="Gilroy R."/>
        </authorList>
    </citation>
    <scope>NUCLEOTIDE SEQUENCE</scope>
    <source>
        <strain evidence="9">CHK183-5548</strain>
    </source>
</reference>
<dbReference type="InterPro" id="IPR004412">
    <property type="entry name" value="GatA"/>
</dbReference>
<evidence type="ECO:0000256" key="3">
    <source>
        <dbReference type="ARBA" id="ARBA00022741"/>
    </source>
</evidence>
<dbReference type="GO" id="GO:0005524">
    <property type="term" value="F:ATP binding"/>
    <property type="evidence" value="ECO:0007669"/>
    <property type="project" value="UniProtKB-KW"/>
</dbReference>
<dbReference type="GO" id="GO:0050567">
    <property type="term" value="F:glutaminyl-tRNA synthase (glutamine-hydrolyzing) activity"/>
    <property type="evidence" value="ECO:0007669"/>
    <property type="project" value="InterPro"/>
</dbReference>
<feature type="domain" description="Amidase" evidence="8">
    <location>
        <begin position="1"/>
        <end position="343"/>
    </location>
</feature>
<dbReference type="GO" id="GO:0006412">
    <property type="term" value="P:translation"/>
    <property type="evidence" value="ECO:0007669"/>
    <property type="project" value="UniProtKB-KW"/>
</dbReference>
<evidence type="ECO:0000256" key="2">
    <source>
        <dbReference type="ARBA" id="ARBA00022598"/>
    </source>
</evidence>
<evidence type="ECO:0000256" key="1">
    <source>
        <dbReference type="ARBA" id="ARBA00009199"/>
    </source>
</evidence>
<dbReference type="AlphaFoldDB" id="A0A9D2T7J9"/>
<feature type="non-terminal residue" evidence="9">
    <location>
        <position position="1"/>
    </location>
</feature>